<feature type="region of interest" description="Disordered" evidence="1">
    <location>
        <begin position="109"/>
        <end position="155"/>
    </location>
</feature>
<accession>A0A9P6JMN7</accession>
<dbReference type="Proteomes" id="UP000807306">
    <property type="component" value="Unassembled WGS sequence"/>
</dbReference>
<protein>
    <submittedName>
        <fullName evidence="2">Uncharacterized protein</fullName>
    </submittedName>
</protein>
<sequence>MSNSVLPSNFASPFITTISSVRYDSRGRQMQFTESNVQRLERQAFVSANSNSGSPSSSPTSSGNSTPTRQLISEPFCDPIELMANRLAEELFGSDDFSSSSDEELFGLYAMPQDTYRVPSSSARSSSRRKSSSKSSSNHARRKSSSSLSAIPEED</sequence>
<comment type="caution">
    <text evidence="2">The sequence shown here is derived from an EMBL/GenBank/DDBJ whole genome shotgun (WGS) entry which is preliminary data.</text>
</comment>
<dbReference type="EMBL" id="MU157876">
    <property type="protein sequence ID" value="KAF9526008.1"/>
    <property type="molecule type" value="Genomic_DNA"/>
</dbReference>
<evidence type="ECO:0000256" key="1">
    <source>
        <dbReference type="SAM" id="MobiDB-lite"/>
    </source>
</evidence>
<feature type="compositionally biased region" description="Low complexity" evidence="1">
    <location>
        <begin position="49"/>
        <end position="68"/>
    </location>
</feature>
<dbReference type="OrthoDB" id="3044427at2759"/>
<proteinExistence type="predicted"/>
<name>A0A9P6JMN7_9AGAR</name>
<evidence type="ECO:0000313" key="2">
    <source>
        <dbReference type="EMBL" id="KAF9526008.1"/>
    </source>
</evidence>
<dbReference type="AlphaFoldDB" id="A0A9P6JMN7"/>
<organism evidence="2 3">
    <name type="scientific">Crepidotus variabilis</name>
    <dbReference type="NCBI Taxonomy" id="179855"/>
    <lineage>
        <taxon>Eukaryota</taxon>
        <taxon>Fungi</taxon>
        <taxon>Dikarya</taxon>
        <taxon>Basidiomycota</taxon>
        <taxon>Agaricomycotina</taxon>
        <taxon>Agaricomycetes</taxon>
        <taxon>Agaricomycetidae</taxon>
        <taxon>Agaricales</taxon>
        <taxon>Agaricineae</taxon>
        <taxon>Crepidotaceae</taxon>
        <taxon>Crepidotus</taxon>
    </lineage>
</organism>
<gene>
    <name evidence="2" type="ORF">CPB83DRAFT_896474</name>
</gene>
<evidence type="ECO:0000313" key="3">
    <source>
        <dbReference type="Proteomes" id="UP000807306"/>
    </source>
</evidence>
<feature type="compositionally biased region" description="Low complexity" evidence="1">
    <location>
        <begin position="145"/>
        <end position="155"/>
    </location>
</feature>
<feature type="region of interest" description="Disordered" evidence="1">
    <location>
        <begin position="45"/>
        <end position="75"/>
    </location>
</feature>
<keyword evidence="3" id="KW-1185">Reference proteome</keyword>
<reference evidence="2" key="1">
    <citation type="submission" date="2020-11" db="EMBL/GenBank/DDBJ databases">
        <authorList>
            <consortium name="DOE Joint Genome Institute"/>
            <person name="Ahrendt S."/>
            <person name="Riley R."/>
            <person name="Andreopoulos W."/>
            <person name="Labutti K."/>
            <person name="Pangilinan J."/>
            <person name="Ruiz-Duenas F.J."/>
            <person name="Barrasa J.M."/>
            <person name="Sanchez-Garcia M."/>
            <person name="Camarero S."/>
            <person name="Miyauchi S."/>
            <person name="Serrano A."/>
            <person name="Linde D."/>
            <person name="Babiker R."/>
            <person name="Drula E."/>
            <person name="Ayuso-Fernandez I."/>
            <person name="Pacheco R."/>
            <person name="Padilla G."/>
            <person name="Ferreira P."/>
            <person name="Barriuso J."/>
            <person name="Kellner H."/>
            <person name="Castanera R."/>
            <person name="Alfaro M."/>
            <person name="Ramirez L."/>
            <person name="Pisabarro A.G."/>
            <person name="Kuo A."/>
            <person name="Tritt A."/>
            <person name="Lipzen A."/>
            <person name="He G."/>
            <person name="Yan M."/>
            <person name="Ng V."/>
            <person name="Cullen D."/>
            <person name="Martin F."/>
            <person name="Rosso M.-N."/>
            <person name="Henrissat B."/>
            <person name="Hibbett D."/>
            <person name="Martinez A.T."/>
            <person name="Grigoriev I.V."/>
        </authorList>
    </citation>
    <scope>NUCLEOTIDE SEQUENCE</scope>
    <source>
        <strain evidence="2">CBS 506.95</strain>
    </source>
</reference>